<dbReference type="FunFam" id="3.30.2080.10:FF:000001">
    <property type="entry name" value="Alpha-1,2-mannosidase subfamily"/>
    <property type="match status" value="1"/>
</dbReference>
<dbReference type="InterPro" id="IPR005887">
    <property type="entry name" value="GH92_a_mannosidase_put"/>
</dbReference>
<sequence>MRNYKNLAATALLLIATSVSSFAQQKKSTALTPLDYVDPNIGGSGIVLQPTRPLVHLPNSILRVFPMKQDQLDDQISFFPLTVVSHRTEYAFSFLPIKGKQDDGFWGKKFTIASEKTTPYYYQAEDEDNGMVVEFTASTKSGFFNIDFKDKSNNYLRIGLNGNAGNVQQQSKRVITGFEEITGLKTYFYAEADQDISSLKYQNDADKKRMLASFDNQQVKFKYAISYISIDQAKANLGIEIPAWDFNAVKEKAKSIWNKKLSQIEVKGGTTAQKRTFYTSLYRTYERMVDINEYGQYYSAYDHQVHKSDQPFFVDNWIWDMYIADEPLHTILDPKQEVQKINSYITMYKQSGWMPTFALATGDWPAMTGNHAASWMADAWAKGLRFDVKTAYEGLKKNSLEGTLLPWRNGPATAIDSFYNTHGYLYSTHPEERGSKDGVDMDKWWEGRGNEGVSITLEWSICDWAIAQLATPAGYAKDKPLFLKRAGWYANVYNQKEGFVWPKDKEGNWIYPYNTKLLGREYVTENNSYTYNWTPKHDLTGLFEKMGGRQKAEAKLDQLFREDLSLPKFLFWLNQPDASGLVGQFVMGNEPSYHIPYLYNYMGAPWKTQKRIRMLIDTWYPDNVFGIPGDEDGGGTTAFVVLSMMGFFPVTPGVPVYNIGSPSFNEATIKLSSGKSFTINAVNNSKTNVYIQKATLNGKPLDKPWFTHSELLKGGVLTLQMGPRPNKTWGSKIYNAPPSAINVDPEKYE</sequence>
<protein>
    <submittedName>
        <fullName evidence="7">Glycoside hydrolase family 92 protein</fullName>
    </submittedName>
</protein>
<keyword evidence="4" id="KW-0732">Signal</keyword>
<dbReference type="InterPro" id="IPR012939">
    <property type="entry name" value="Glyco_hydro_92"/>
</dbReference>
<dbReference type="Gene3D" id="1.20.1610.10">
    <property type="entry name" value="alpha-1,2-mannosidases domains"/>
    <property type="match status" value="1"/>
</dbReference>
<dbReference type="EMBL" id="VLPK01000005">
    <property type="protein sequence ID" value="TSJ37388.1"/>
    <property type="molecule type" value="Genomic_DNA"/>
</dbReference>
<reference evidence="7 8" key="1">
    <citation type="submission" date="2019-07" db="EMBL/GenBank/DDBJ databases">
        <authorList>
            <person name="Huq M.A."/>
        </authorList>
    </citation>
    <scope>NUCLEOTIDE SEQUENCE [LARGE SCALE GENOMIC DNA]</scope>
    <source>
        <strain evidence="7 8">MAH-19</strain>
    </source>
</reference>
<comment type="caution">
    <text evidence="7">The sequence shown here is derived from an EMBL/GenBank/DDBJ whole genome shotgun (WGS) entry which is preliminary data.</text>
</comment>
<dbReference type="GO" id="GO:0005975">
    <property type="term" value="P:carbohydrate metabolic process"/>
    <property type="evidence" value="ECO:0007669"/>
    <property type="project" value="InterPro"/>
</dbReference>
<keyword evidence="8" id="KW-1185">Reference proteome</keyword>
<dbReference type="AlphaFoldDB" id="A0A556MC71"/>
<keyword evidence="7" id="KW-0378">Hydrolase</keyword>
<keyword evidence="3" id="KW-0106">Calcium</keyword>
<dbReference type="OrthoDB" id="9758101at2"/>
<dbReference type="Pfam" id="PF07971">
    <property type="entry name" value="Glyco_hydro_92"/>
    <property type="match status" value="1"/>
</dbReference>
<dbReference type="InterPro" id="IPR041371">
    <property type="entry name" value="GH92_N"/>
</dbReference>
<proteinExistence type="predicted"/>
<dbReference type="Pfam" id="PF17678">
    <property type="entry name" value="Glyco_hydro_92N"/>
    <property type="match status" value="1"/>
</dbReference>
<evidence type="ECO:0000256" key="4">
    <source>
        <dbReference type="SAM" id="SignalP"/>
    </source>
</evidence>
<name>A0A556MC71_9SPHI</name>
<dbReference type="NCBIfam" id="TIGR01180">
    <property type="entry name" value="aman2_put"/>
    <property type="match status" value="1"/>
</dbReference>
<feature type="signal peptide" evidence="4">
    <location>
        <begin position="1"/>
        <end position="23"/>
    </location>
</feature>
<dbReference type="GO" id="GO:0005829">
    <property type="term" value="C:cytosol"/>
    <property type="evidence" value="ECO:0007669"/>
    <property type="project" value="TreeGrafter"/>
</dbReference>
<feature type="domain" description="Glycosyl hydrolase family 92 N-terminal" evidence="6">
    <location>
        <begin position="36"/>
        <end position="226"/>
    </location>
</feature>
<dbReference type="SUPFAM" id="SSF48208">
    <property type="entry name" value="Six-hairpin glycosidases"/>
    <property type="match status" value="1"/>
</dbReference>
<dbReference type="InterPro" id="IPR008928">
    <property type="entry name" value="6-hairpin_glycosidase_sf"/>
</dbReference>
<dbReference type="Gene3D" id="1.20.1050.60">
    <property type="entry name" value="alpha-1,2-mannosidase"/>
    <property type="match status" value="1"/>
</dbReference>
<feature type="domain" description="Glycosyl hydrolase family 92" evidence="5">
    <location>
        <begin position="232"/>
        <end position="723"/>
    </location>
</feature>
<evidence type="ECO:0000256" key="2">
    <source>
        <dbReference type="ARBA" id="ARBA00011245"/>
    </source>
</evidence>
<comment type="subunit">
    <text evidence="2">Monomer.</text>
</comment>
<dbReference type="Gene3D" id="3.30.2080.10">
    <property type="entry name" value="GH92 mannosidase domain"/>
    <property type="match status" value="1"/>
</dbReference>
<dbReference type="GO" id="GO:0030246">
    <property type="term" value="F:carbohydrate binding"/>
    <property type="evidence" value="ECO:0007669"/>
    <property type="project" value="InterPro"/>
</dbReference>
<dbReference type="PANTHER" id="PTHR12143:SF43">
    <property type="entry name" value="PUTATIVE-RELATED"/>
    <property type="match status" value="1"/>
</dbReference>
<dbReference type="Gene3D" id="2.70.98.10">
    <property type="match status" value="1"/>
</dbReference>
<evidence type="ECO:0000313" key="7">
    <source>
        <dbReference type="EMBL" id="TSJ37388.1"/>
    </source>
</evidence>
<dbReference type="GO" id="GO:0000224">
    <property type="term" value="F:peptide-N4-(N-acetyl-beta-glucosaminyl)asparagine amidase activity"/>
    <property type="evidence" value="ECO:0007669"/>
    <property type="project" value="TreeGrafter"/>
</dbReference>
<dbReference type="InterPro" id="IPR050883">
    <property type="entry name" value="PNGase"/>
</dbReference>
<dbReference type="InterPro" id="IPR014718">
    <property type="entry name" value="GH-type_carb-bd"/>
</dbReference>
<evidence type="ECO:0000313" key="8">
    <source>
        <dbReference type="Proteomes" id="UP000318733"/>
    </source>
</evidence>
<dbReference type="GO" id="GO:0006516">
    <property type="term" value="P:glycoprotein catabolic process"/>
    <property type="evidence" value="ECO:0007669"/>
    <property type="project" value="TreeGrafter"/>
</dbReference>
<evidence type="ECO:0000259" key="5">
    <source>
        <dbReference type="Pfam" id="PF07971"/>
    </source>
</evidence>
<comment type="cofactor">
    <cofactor evidence="1">
        <name>Ca(2+)</name>
        <dbReference type="ChEBI" id="CHEBI:29108"/>
    </cofactor>
</comment>
<gene>
    <name evidence="7" type="ORF">FO440_21615</name>
</gene>
<organism evidence="7 8">
    <name type="scientific">Mucilaginibacter corticis</name>
    <dbReference type="NCBI Taxonomy" id="2597670"/>
    <lineage>
        <taxon>Bacteria</taxon>
        <taxon>Pseudomonadati</taxon>
        <taxon>Bacteroidota</taxon>
        <taxon>Sphingobacteriia</taxon>
        <taxon>Sphingobacteriales</taxon>
        <taxon>Sphingobacteriaceae</taxon>
        <taxon>Mucilaginibacter</taxon>
    </lineage>
</organism>
<feature type="chain" id="PRO_5021717076" evidence="4">
    <location>
        <begin position="24"/>
        <end position="749"/>
    </location>
</feature>
<evidence type="ECO:0000259" key="6">
    <source>
        <dbReference type="Pfam" id="PF17678"/>
    </source>
</evidence>
<dbReference type="PANTHER" id="PTHR12143">
    <property type="entry name" value="PEPTIDE N-GLYCANASE PNGASE -RELATED"/>
    <property type="match status" value="1"/>
</dbReference>
<accession>A0A556MC71</accession>
<evidence type="ECO:0000256" key="3">
    <source>
        <dbReference type="ARBA" id="ARBA00022837"/>
    </source>
</evidence>
<dbReference type="Proteomes" id="UP000318733">
    <property type="component" value="Unassembled WGS sequence"/>
</dbReference>
<evidence type="ECO:0000256" key="1">
    <source>
        <dbReference type="ARBA" id="ARBA00001913"/>
    </source>
</evidence>